<feature type="region of interest" description="Disordered" evidence="1">
    <location>
        <begin position="362"/>
        <end position="515"/>
    </location>
</feature>
<feature type="compositionally biased region" description="Basic and acidic residues" evidence="1">
    <location>
        <begin position="433"/>
        <end position="449"/>
    </location>
</feature>
<feature type="compositionally biased region" description="Polar residues" evidence="1">
    <location>
        <begin position="63"/>
        <end position="73"/>
    </location>
</feature>
<feature type="compositionally biased region" description="Basic residues" evidence="1">
    <location>
        <begin position="170"/>
        <end position="180"/>
    </location>
</feature>
<name>A0AAJ0FKG9_9PEZI</name>
<sequence>MAAIQPEQMDQQSGGLSLNLSSNNPFRNRAVSPSLQSPVSPFDDPPPRPVSRNPFLDPAADRSLQNLAMSDKTSAAADSKRMTAEDLFDTLTIEDKSSTANQPDRLGPPRLDGARMGSMKRQAAPGRENIPPGSSRVPPLNHRPTRSQEEALRARRPPGNGPGPHDASRSPHRRAERRPRRNSDSSVMDADKLPLTEEEKKEREARRRERERRRREMKDKKPMNRKLDIIDQLDATSIFGTGLFHHDGPFDALNPHRNRHGSRRAPMQAFPKDSLNNVIGGSGPLNTRPDHATFMGNADDEAFKDYATGAKEGPDRSKSELPVFDPTSRGMILHGDETLGLGTSTFLEGTPAARTAIQRREEERAAGIDSGLQRKKSLAQRIRSINRGPREYQSSGRMTNPEGVYARRRSPSDANGQTSYSTSEQNPFFQEYETGKRGEESLSLRKLDSNGEPLSPRRGSGLERRATTDAAMSPDDGQSKQGSGLLARVKSLKGGRRTRPPLPDTAPPAPPGQAA</sequence>
<evidence type="ECO:0000256" key="1">
    <source>
        <dbReference type="SAM" id="MobiDB-lite"/>
    </source>
</evidence>
<reference evidence="2" key="1">
    <citation type="submission" date="2023-06" db="EMBL/GenBank/DDBJ databases">
        <title>Genome-scale phylogeny and comparative genomics of the fungal order Sordariales.</title>
        <authorList>
            <consortium name="Lawrence Berkeley National Laboratory"/>
            <person name="Hensen N."/>
            <person name="Bonometti L."/>
            <person name="Westerberg I."/>
            <person name="Brannstrom I.O."/>
            <person name="Guillou S."/>
            <person name="Cros-Aarteil S."/>
            <person name="Calhoun S."/>
            <person name="Haridas S."/>
            <person name="Kuo A."/>
            <person name="Mondo S."/>
            <person name="Pangilinan J."/>
            <person name="Riley R."/>
            <person name="Labutti K."/>
            <person name="Andreopoulos B."/>
            <person name="Lipzen A."/>
            <person name="Chen C."/>
            <person name="Yanf M."/>
            <person name="Daum C."/>
            <person name="Ng V."/>
            <person name="Clum A."/>
            <person name="Steindorff A."/>
            <person name="Ohm R."/>
            <person name="Martin F."/>
            <person name="Silar P."/>
            <person name="Natvig D."/>
            <person name="Lalanne C."/>
            <person name="Gautier V."/>
            <person name="Ament-Velasquez S.L."/>
            <person name="Kruys A."/>
            <person name="Hutchinson M.I."/>
            <person name="Powell A.J."/>
            <person name="Barry K."/>
            <person name="Miller A.N."/>
            <person name="Grigoriev I.V."/>
            <person name="Debuchy R."/>
            <person name="Gladieux P."/>
            <person name="Thoren M.H."/>
            <person name="Johannesson H."/>
        </authorList>
    </citation>
    <scope>NUCLEOTIDE SEQUENCE</scope>
    <source>
        <strain evidence="2">8032-3</strain>
    </source>
</reference>
<dbReference type="GeneID" id="85314397"/>
<feature type="region of interest" description="Disordered" evidence="1">
    <location>
        <begin position="1"/>
        <end position="223"/>
    </location>
</feature>
<feature type="compositionally biased region" description="Polar residues" evidence="1">
    <location>
        <begin position="412"/>
        <end position="428"/>
    </location>
</feature>
<feature type="compositionally biased region" description="Basic and acidic residues" evidence="1">
    <location>
        <begin position="189"/>
        <end position="223"/>
    </location>
</feature>
<dbReference type="PANTHER" id="PTHR28307:SF2">
    <property type="entry name" value="PROTEIN PAL1"/>
    <property type="match status" value="1"/>
</dbReference>
<dbReference type="InterPro" id="IPR013226">
    <property type="entry name" value="Pal1"/>
</dbReference>
<accession>A0AAJ0FKG9</accession>
<dbReference type="AlphaFoldDB" id="A0AAJ0FKG9"/>
<dbReference type="GO" id="GO:0005737">
    <property type="term" value="C:cytoplasm"/>
    <property type="evidence" value="ECO:0007669"/>
    <property type="project" value="TreeGrafter"/>
</dbReference>
<proteinExistence type="predicted"/>
<dbReference type="Pfam" id="PF08316">
    <property type="entry name" value="Pal1"/>
    <property type="match status" value="1"/>
</dbReference>
<evidence type="ECO:0000313" key="3">
    <source>
        <dbReference type="Proteomes" id="UP001244011"/>
    </source>
</evidence>
<gene>
    <name evidence="2" type="ORF">QBC33DRAFT_580573</name>
</gene>
<protein>
    <submittedName>
        <fullName evidence="2">Pal1 cell morphology protein-domain-containing protein</fullName>
    </submittedName>
</protein>
<dbReference type="Proteomes" id="UP001244011">
    <property type="component" value="Unassembled WGS sequence"/>
</dbReference>
<feature type="compositionally biased region" description="Pro residues" evidence="1">
    <location>
        <begin position="500"/>
        <end position="515"/>
    </location>
</feature>
<feature type="compositionally biased region" description="Basic residues" evidence="1">
    <location>
        <begin position="490"/>
        <end position="499"/>
    </location>
</feature>
<comment type="caution">
    <text evidence="2">The sequence shown here is derived from an EMBL/GenBank/DDBJ whole genome shotgun (WGS) entry which is preliminary data.</text>
</comment>
<organism evidence="2 3">
    <name type="scientific">Phialemonium atrogriseum</name>
    <dbReference type="NCBI Taxonomy" id="1093897"/>
    <lineage>
        <taxon>Eukaryota</taxon>
        <taxon>Fungi</taxon>
        <taxon>Dikarya</taxon>
        <taxon>Ascomycota</taxon>
        <taxon>Pezizomycotina</taxon>
        <taxon>Sordariomycetes</taxon>
        <taxon>Sordariomycetidae</taxon>
        <taxon>Cephalothecales</taxon>
        <taxon>Cephalothecaceae</taxon>
        <taxon>Phialemonium</taxon>
    </lineage>
</organism>
<dbReference type="RefSeq" id="XP_060280283.1">
    <property type="nucleotide sequence ID" value="XM_060431210.1"/>
</dbReference>
<feature type="region of interest" description="Disordered" evidence="1">
    <location>
        <begin position="308"/>
        <end position="329"/>
    </location>
</feature>
<dbReference type="EMBL" id="MU839022">
    <property type="protein sequence ID" value="KAK1764070.1"/>
    <property type="molecule type" value="Genomic_DNA"/>
</dbReference>
<evidence type="ECO:0000313" key="2">
    <source>
        <dbReference type="EMBL" id="KAK1764070.1"/>
    </source>
</evidence>
<dbReference type="PANTHER" id="PTHR28307">
    <property type="entry name" value="PROTEIN PAL1"/>
    <property type="match status" value="1"/>
</dbReference>
<keyword evidence="3" id="KW-1185">Reference proteome</keyword>